<dbReference type="EMBL" id="JANAVB010019799">
    <property type="protein sequence ID" value="KAJ6827907.1"/>
    <property type="molecule type" value="Genomic_DNA"/>
</dbReference>
<feature type="active site" evidence="8">
    <location>
        <position position="80"/>
    </location>
</feature>
<gene>
    <name evidence="10" type="ORF">M6B38_366005</name>
</gene>
<dbReference type="InterPro" id="IPR033697">
    <property type="entry name" value="Ribonuclease_T2_eukaryotic"/>
</dbReference>
<dbReference type="Gene3D" id="3.90.730.10">
    <property type="entry name" value="Ribonuclease T2-like"/>
    <property type="match status" value="1"/>
</dbReference>
<dbReference type="GO" id="GO:0005576">
    <property type="term" value="C:extracellular region"/>
    <property type="evidence" value="ECO:0007669"/>
    <property type="project" value="TreeGrafter"/>
</dbReference>
<dbReference type="GO" id="GO:0003723">
    <property type="term" value="F:RNA binding"/>
    <property type="evidence" value="ECO:0007669"/>
    <property type="project" value="InterPro"/>
</dbReference>
<dbReference type="InterPro" id="IPR033130">
    <property type="entry name" value="RNase_T2_His_AS_2"/>
</dbReference>
<accession>A0AAX6GHZ3</accession>
<comment type="similarity">
    <text evidence="1 9">Belongs to the RNase T2 family.</text>
</comment>
<organism evidence="10 11">
    <name type="scientific">Iris pallida</name>
    <name type="common">Sweet iris</name>
    <dbReference type="NCBI Taxonomy" id="29817"/>
    <lineage>
        <taxon>Eukaryota</taxon>
        <taxon>Viridiplantae</taxon>
        <taxon>Streptophyta</taxon>
        <taxon>Embryophyta</taxon>
        <taxon>Tracheophyta</taxon>
        <taxon>Spermatophyta</taxon>
        <taxon>Magnoliopsida</taxon>
        <taxon>Liliopsida</taxon>
        <taxon>Asparagales</taxon>
        <taxon>Iridaceae</taxon>
        <taxon>Iridoideae</taxon>
        <taxon>Irideae</taxon>
        <taxon>Iris</taxon>
    </lineage>
</organism>
<dbReference type="GO" id="GO:0006401">
    <property type="term" value="P:RNA catabolic process"/>
    <property type="evidence" value="ECO:0007669"/>
    <property type="project" value="TreeGrafter"/>
</dbReference>
<dbReference type="PANTHER" id="PTHR11240:SF22">
    <property type="entry name" value="RIBONUCLEASE T2"/>
    <property type="match status" value="1"/>
</dbReference>
<dbReference type="FunFam" id="3.90.730.10:FF:000007">
    <property type="entry name" value="Ribonuclease T2"/>
    <property type="match status" value="1"/>
</dbReference>
<name>A0AAX6GHZ3_IRIPA</name>
<evidence type="ECO:0000256" key="7">
    <source>
        <dbReference type="ARBA" id="ARBA00023239"/>
    </source>
</evidence>
<dbReference type="PROSITE" id="PS00531">
    <property type="entry name" value="RNASE_T2_2"/>
    <property type="match status" value="1"/>
</dbReference>
<dbReference type="InterPro" id="IPR036430">
    <property type="entry name" value="RNase_T2-like_sf"/>
</dbReference>
<reference evidence="10" key="2">
    <citation type="submission" date="2023-04" db="EMBL/GenBank/DDBJ databases">
        <authorList>
            <person name="Bruccoleri R.E."/>
            <person name="Oakeley E.J."/>
            <person name="Faust A.-M."/>
            <person name="Dessus-Babus S."/>
            <person name="Altorfer M."/>
            <person name="Burckhardt D."/>
            <person name="Oertli M."/>
            <person name="Naumann U."/>
            <person name="Petersen F."/>
            <person name="Wong J."/>
        </authorList>
    </citation>
    <scope>NUCLEOTIDE SEQUENCE</scope>
    <source>
        <strain evidence="10">GSM-AAB239-AS_SAM_17_03QT</strain>
        <tissue evidence="10">Leaf</tissue>
    </source>
</reference>
<sequence>MARFDVVVKSPLSSVSLLLLVFSFFSSSRGSVGSLLLEQREFDYFALALQWPGTFCQRTHHCCSQNGCCRPDPLTWFTIHGLWPDYDDGSWPSCCSRSEFDPKKVSSLLPVLEKYWPTLSCSSTSLCHGGKGLFWAHEWEKHGTCSKPIIQDEYSYFSKALDLYFKYNITDILNGAGYLATNAEKYPLGDIVATIKKAVGATPLLVCKKGSVQELQICFYKDFKPRDCHVSSTTREDTSNSRNSCPRYVSLPTYAPLMLEDVNSAEAAVTWF</sequence>
<dbReference type="AlphaFoldDB" id="A0AAX6GHZ3"/>
<evidence type="ECO:0000256" key="5">
    <source>
        <dbReference type="ARBA" id="ARBA00022801"/>
    </source>
</evidence>
<protein>
    <submittedName>
        <fullName evidence="10">Ribonuclease 2</fullName>
    </submittedName>
</protein>
<evidence type="ECO:0000256" key="6">
    <source>
        <dbReference type="ARBA" id="ARBA00023157"/>
    </source>
</evidence>
<dbReference type="InterPro" id="IPR001568">
    <property type="entry name" value="RNase_T2-like"/>
</dbReference>
<dbReference type="PANTHER" id="PTHR11240">
    <property type="entry name" value="RIBONUCLEASE T2"/>
    <property type="match status" value="1"/>
</dbReference>
<keyword evidence="3" id="KW-0732">Signal</keyword>
<evidence type="ECO:0000313" key="10">
    <source>
        <dbReference type="EMBL" id="KAJ6827907.1"/>
    </source>
</evidence>
<evidence type="ECO:0000256" key="3">
    <source>
        <dbReference type="ARBA" id="ARBA00022729"/>
    </source>
</evidence>
<evidence type="ECO:0000256" key="4">
    <source>
        <dbReference type="ARBA" id="ARBA00022759"/>
    </source>
</evidence>
<keyword evidence="2" id="KW-0540">Nuclease</keyword>
<keyword evidence="4" id="KW-0255">Endonuclease</keyword>
<dbReference type="Pfam" id="PF00445">
    <property type="entry name" value="Ribonuclease_T2"/>
    <property type="match status" value="1"/>
</dbReference>
<keyword evidence="6" id="KW-1015">Disulfide bond</keyword>
<evidence type="ECO:0000313" key="11">
    <source>
        <dbReference type="Proteomes" id="UP001140949"/>
    </source>
</evidence>
<comment type="caution">
    <text evidence="10">The sequence shown here is derived from an EMBL/GenBank/DDBJ whole genome shotgun (WGS) entry which is preliminary data.</text>
</comment>
<keyword evidence="11" id="KW-1185">Reference proteome</keyword>
<dbReference type="InterPro" id="IPR018188">
    <property type="entry name" value="RNase_T2_His_AS_1"/>
</dbReference>
<feature type="active site" evidence="8">
    <location>
        <position position="142"/>
    </location>
</feature>
<reference evidence="10" key="1">
    <citation type="journal article" date="2023" name="GigaByte">
        <title>Genome assembly of the bearded iris, Iris pallida Lam.</title>
        <authorList>
            <person name="Bruccoleri R.E."/>
            <person name="Oakeley E.J."/>
            <person name="Faust A.M.E."/>
            <person name="Altorfer M."/>
            <person name="Dessus-Babus S."/>
            <person name="Burckhardt D."/>
            <person name="Oertli M."/>
            <person name="Naumann U."/>
            <person name="Petersen F."/>
            <person name="Wong J."/>
        </authorList>
    </citation>
    <scope>NUCLEOTIDE SEQUENCE</scope>
    <source>
        <strain evidence="10">GSM-AAB239-AS_SAM_17_03QT</strain>
    </source>
</reference>
<feature type="active site" evidence="8">
    <location>
        <position position="138"/>
    </location>
</feature>
<keyword evidence="5" id="KW-0378">Hydrolase</keyword>
<proteinExistence type="inferred from homology"/>
<evidence type="ECO:0000256" key="8">
    <source>
        <dbReference type="PIRSR" id="PIRSR633697-1"/>
    </source>
</evidence>
<dbReference type="GO" id="GO:0016787">
    <property type="term" value="F:hydrolase activity"/>
    <property type="evidence" value="ECO:0007669"/>
    <property type="project" value="UniProtKB-KW"/>
</dbReference>
<evidence type="ECO:0000256" key="1">
    <source>
        <dbReference type="ARBA" id="ARBA00007469"/>
    </source>
</evidence>
<dbReference type="GO" id="GO:0033897">
    <property type="term" value="F:ribonuclease T2 activity"/>
    <property type="evidence" value="ECO:0007669"/>
    <property type="project" value="InterPro"/>
</dbReference>
<evidence type="ECO:0000256" key="9">
    <source>
        <dbReference type="RuleBase" id="RU004328"/>
    </source>
</evidence>
<dbReference type="Proteomes" id="UP001140949">
    <property type="component" value="Unassembled WGS sequence"/>
</dbReference>
<dbReference type="SUPFAM" id="SSF55895">
    <property type="entry name" value="Ribonuclease Rh-like"/>
    <property type="match status" value="1"/>
</dbReference>
<keyword evidence="7" id="KW-0456">Lyase</keyword>
<dbReference type="CDD" id="cd01061">
    <property type="entry name" value="RNase_T2_euk"/>
    <property type="match status" value="1"/>
</dbReference>
<dbReference type="PROSITE" id="PS00530">
    <property type="entry name" value="RNASE_T2_1"/>
    <property type="match status" value="1"/>
</dbReference>
<evidence type="ECO:0000256" key="2">
    <source>
        <dbReference type="ARBA" id="ARBA00022722"/>
    </source>
</evidence>